<name>A0A3B0ZPS7_9ZZZZ</name>
<dbReference type="InterPro" id="IPR022346">
    <property type="entry name" value="T2SS_GspH"/>
</dbReference>
<gene>
    <name evidence="10" type="ORF">MNBD_GAMMA22-820</name>
</gene>
<dbReference type="EMBL" id="UOFS01000013">
    <property type="protein sequence ID" value="VAW93681.1"/>
    <property type="molecule type" value="Genomic_DNA"/>
</dbReference>
<evidence type="ECO:0000256" key="8">
    <source>
        <dbReference type="SAM" id="Phobius"/>
    </source>
</evidence>
<dbReference type="GO" id="GO:0005886">
    <property type="term" value="C:plasma membrane"/>
    <property type="evidence" value="ECO:0007669"/>
    <property type="project" value="UniProtKB-SubCell"/>
</dbReference>
<evidence type="ECO:0000313" key="10">
    <source>
        <dbReference type="EMBL" id="VAW93681.1"/>
    </source>
</evidence>
<comment type="subcellular location">
    <subcellularLocation>
        <location evidence="1">Cell inner membrane</location>
        <topology evidence="1">Single-pass membrane protein</topology>
    </subcellularLocation>
</comment>
<evidence type="ECO:0000256" key="1">
    <source>
        <dbReference type="ARBA" id="ARBA00004377"/>
    </source>
</evidence>
<proteinExistence type="predicted"/>
<dbReference type="InterPro" id="IPR045584">
    <property type="entry name" value="Pilin-like"/>
</dbReference>
<organism evidence="10">
    <name type="scientific">hydrothermal vent metagenome</name>
    <dbReference type="NCBI Taxonomy" id="652676"/>
    <lineage>
        <taxon>unclassified sequences</taxon>
        <taxon>metagenomes</taxon>
        <taxon>ecological metagenomes</taxon>
    </lineage>
</organism>
<keyword evidence="6 8" id="KW-1133">Transmembrane helix</keyword>
<reference evidence="10" key="1">
    <citation type="submission" date="2018-06" db="EMBL/GenBank/DDBJ databases">
        <authorList>
            <person name="Zhirakovskaya E."/>
        </authorList>
    </citation>
    <scope>NUCLEOTIDE SEQUENCE</scope>
</reference>
<keyword evidence="4" id="KW-0997">Cell inner membrane</keyword>
<dbReference type="Gene3D" id="3.55.40.10">
    <property type="entry name" value="minor pseudopilin epsh domain"/>
    <property type="match status" value="1"/>
</dbReference>
<keyword evidence="7 8" id="KW-0472">Membrane</keyword>
<dbReference type="GO" id="GO:0015627">
    <property type="term" value="C:type II protein secretion system complex"/>
    <property type="evidence" value="ECO:0007669"/>
    <property type="project" value="InterPro"/>
</dbReference>
<dbReference type="SUPFAM" id="SSF54523">
    <property type="entry name" value="Pili subunits"/>
    <property type="match status" value="1"/>
</dbReference>
<sequence length="199" mass="22277">MDVSNKFTTKLHTKYQKPFIFKMTGLTLVELLVTLAISTAVFSYAVPQYHSISKLNQSAVTVNKLVSDLAFARNESIKRARDVVICKSTNGINCAIAKGWQGGWIIFVDSENRDKQRSSGEPILKVQQVLGTNLKVIFTSFNSKNKIVYRPSGAADYSNGTFRFCTNNEQYHKDLILSRTGRTYLKTNAGKIYAKSDVC</sequence>
<keyword evidence="3" id="KW-0488">Methylation</keyword>
<accession>A0A3B0ZPS7</accession>
<evidence type="ECO:0000256" key="6">
    <source>
        <dbReference type="ARBA" id="ARBA00022989"/>
    </source>
</evidence>
<dbReference type="GO" id="GO:0015628">
    <property type="term" value="P:protein secretion by the type II secretion system"/>
    <property type="evidence" value="ECO:0007669"/>
    <property type="project" value="InterPro"/>
</dbReference>
<evidence type="ECO:0000256" key="5">
    <source>
        <dbReference type="ARBA" id="ARBA00022692"/>
    </source>
</evidence>
<evidence type="ECO:0000256" key="2">
    <source>
        <dbReference type="ARBA" id="ARBA00022475"/>
    </source>
</evidence>
<dbReference type="AlphaFoldDB" id="A0A3B0ZPS7"/>
<dbReference type="Pfam" id="PF12019">
    <property type="entry name" value="GspH"/>
    <property type="match status" value="1"/>
</dbReference>
<feature type="transmembrane region" description="Helical" evidence="8">
    <location>
        <begin position="20"/>
        <end position="46"/>
    </location>
</feature>
<protein>
    <recommendedName>
        <fullName evidence="9">General secretion pathway GspH domain-containing protein</fullName>
    </recommendedName>
</protein>
<keyword evidence="2" id="KW-1003">Cell membrane</keyword>
<evidence type="ECO:0000256" key="4">
    <source>
        <dbReference type="ARBA" id="ARBA00022519"/>
    </source>
</evidence>
<feature type="domain" description="General secretion pathway GspH" evidence="9">
    <location>
        <begin position="62"/>
        <end position="181"/>
    </location>
</feature>
<keyword evidence="5 8" id="KW-0812">Transmembrane</keyword>
<evidence type="ECO:0000259" key="9">
    <source>
        <dbReference type="Pfam" id="PF12019"/>
    </source>
</evidence>
<evidence type="ECO:0000256" key="7">
    <source>
        <dbReference type="ARBA" id="ARBA00023136"/>
    </source>
</evidence>
<evidence type="ECO:0000256" key="3">
    <source>
        <dbReference type="ARBA" id="ARBA00022481"/>
    </source>
</evidence>